<dbReference type="Pfam" id="PF13377">
    <property type="entry name" value="Peripla_BP_3"/>
    <property type="match status" value="1"/>
</dbReference>
<evidence type="ECO:0000256" key="3">
    <source>
        <dbReference type="ARBA" id="ARBA00023163"/>
    </source>
</evidence>
<dbReference type="EMBL" id="VUNI01000024">
    <property type="protein sequence ID" value="MST75720.1"/>
    <property type="molecule type" value="Genomic_DNA"/>
</dbReference>
<dbReference type="InterPro" id="IPR046335">
    <property type="entry name" value="LacI/GalR-like_sensor"/>
</dbReference>
<dbReference type="InterPro" id="IPR010982">
    <property type="entry name" value="Lambda_DNA-bd_dom_sf"/>
</dbReference>
<dbReference type="SUPFAM" id="SSF47413">
    <property type="entry name" value="lambda repressor-like DNA-binding domains"/>
    <property type="match status" value="1"/>
</dbReference>
<dbReference type="InterPro" id="IPR000843">
    <property type="entry name" value="HTH_LacI"/>
</dbReference>
<dbReference type="PROSITE" id="PS50932">
    <property type="entry name" value="HTH_LACI_2"/>
    <property type="match status" value="1"/>
</dbReference>
<evidence type="ECO:0000313" key="6">
    <source>
        <dbReference type="Proteomes" id="UP000474024"/>
    </source>
</evidence>
<dbReference type="SMART" id="SM00354">
    <property type="entry name" value="HTH_LACI"/>
    <property type="match status" value="1"/>
</dbReference>
<name>A0A6L5YTE2_9FIRM</name>
<dbReference type="GO" id="GO:0003700">
    <property type="term" value="F:DNA-binding transcription factor activity"/>
    <property type="evidence" value="ECO:0007669"/>
    <property type="project" value="TreeGrafter"/>
</dbReference>
<evidence type="ECO:0000256" key="1">
    <source>
        <dbReference type="ARBA" id="ARBA00023015"/>
    </source>
</evidence>
<reference evidence="5 6" key="1">
    <citation type="submission" date="2019-08" db="EMBL/GenBank/DDBJ databases">
        <title>In-depth cultivation of the pig gut microbiome towards novel bacterial diversity and tailored functional studies.</title>
        <authorList>
            <person name="Wylensek D."/>
            <person name="Hitch T.C.A."/>
            <person name="Clavel T."/>
        </authorList>
    </citation>
    <scope>NUCLEOTIDE SEQUENCE [LARGE SCALE GENOMIC DNA]</scope>
    <source>
        <strain evidence="5 6">MUC/MUC-530-WT-4D</strain>
    </source>
</reference>
<protein>
    <submittedName>
        <fullName evidence="5">LacI family transcriptional regulator</fullName>
    </submittedName>
</protein>
<organism evidence="5 6">
    <name type="scientific">Roseburia porci</name>
    <dbReference type="NCBI Taxonomy" id="2605790"/>
    <lineage>
        <taxon>Bacteria</taxon>
        <taxon>Bacillati</taxon>
        <taxon>Bacillota</taxon>
        <taxon>Clostridia</taxon>
        <taxon>Lachnospirales</taxon>
        <taxon>Lachnospiraceae</taxon>
        <taxon>Roseburia</taxon>
    </lineage>
</organism>
<evidence type="ECO:0000313" key="5">
    <source>
        <dbReference type="EMBL" id="MST75720.1"/>
    </source>
</evidence>
<keyword evidence="6" id="KW-1185">Reference proteome</keyword>
<evidence type="ECO:0000256" key="2">
    <source>
        <dbReference type="ARBA" id="ARBA00023125"/>
    </source>
</evidence>
<dbReference type="CDD" id="cd01392">
    <property type="entry name" value="HTH_LacI"/>
    <property type="match status" value="1"/>
</dbReference>
<dbReference type="Gene3D" id="3.40.50.2300">
    <property type="match status" value="2"/>
</dbReference>
<accession>A0A6L5YTE2</accession>
<dbReference type="AlphaFoldDB" id="A0A6L5YTE2"/>
<gene>
    <name evidence="5" type="ORF">FYJ75_11985</name>
</gene>
<dbReference type="Gene3D" id="1.10.260.40">
    <property type="entry name" value="lambda repressor-like DNA-binding domains"/>
    <property type="match status" value="1"/>
</dbReference>
<keyword evidence="1" id="KW-0805">Transcription regulation</keyword>
<comment type="caution">
    <text evidence="5">The sequence shown here is derived from an EMBL/GenBank/DDBJ whole genome shotgun (WGS) entry which is preliminary data.</text>
</comment>
<proteinExistence type="predicted"/>
<keyword evidence="2" id="KW-0238">DNA-binding</keyword>
<dbReference type="PANTHER" id="PTHR30146">
    <property type="entry name" value="LACI-RELATED TRANSCRIPTIONAL REPRESSOR"/>
    <property type="match status" value="1"/>
</dbReference>
<keyword evidence="3" id="KW-0804">Transcription</keyword>
<dbReference type="InterPro" id="IPR028082">
    <property type="entry name" value="Peripla_BP_I"/>
</dbReference>
<dbReference type="RefSeq" id="WP_328596939.1">
    <property type="nucleotide sequence ID" value="NZ_VUNI01000024.1"/>
</dbReference>
<dbReference type="PANTHER" id="PTHR30146:SF109">
    <property type="entry name" value="HTH-TYPE TRANSCRIPTIONAL REGULATOR GALS"/>
    <property type="match status" value="1"/>
</dbReference>
<dbReference type="SUPFAM" id="SSF53822">
    <property type="entry name" value="Periplasmic binding protein-like I"/>
    <property type="match status" value="1"/>
</dbReference>
<dbReference type="GO" id="GO:0000976">
    <property type="term" value="F:transcription cis-regulatory region binding"/>
    <property type="evidence" value="ECO:0007669"/>
    <property type="project" value="TreeGrafter"/>
</dbReference>
<dbReference type="Pfam" id="PF00356">
    <property type="entry name" value="LacI"/>
    <property type="match status" value="1"/>
</dbReference>
<sequence length="337" mass="37728">MTIVDIAKESGYSVSTVSRVLNHRQDVSPEAKKKIMEIVKAHNFVPNTNAKRLKQNTSRNIYVLVKGTSNMLFANITEEIQSVVGQTDYALNITYLDEDDNIGSETMRICRERKPLGIIFLGGRRDDFSEDFSSLSVPCVIVTSSAADWGVEGLSSVSIDDEKAGETVVDYLIQNGHTRIAEIGANLEFSQTAILRHNGYLKSLKKNGITPDERYYERARFSSYDSAYQAMERLLDKDIEITAVYAVSDVMAIGAIRAILDRGLRVPEDISITGFDGSKLAQYYNPKIVSIRQPHKDMAERSVEMLFRMIDLHKPACHEMIPFELTDGESVKKGGKQ</sequence>
<dbReference type="Proteomes" id="UP000474024">
    <property type="component" value="Unassembled WGS sequence"/>
</dbReference>
<feature type="domain" description="HTH lacI-type" evidence="4">
    <location>
        <begin position="1"/>
        <end position="55"/>
    </location>
</feature>
<evidence type="ECO:0000259" key="4">
    <source>
        <dbReference type="PROSITE" id="PS50932"/>
    </source>
</evidence>